<protein>
    <submittedName>
        <fullName evidence="1">Cell wall-binding protein</fullName>
    </submittedName>
</protein>
<dbReference type="KEGG" id="ddl:Desdi_1439"/>
<keyword evidence="2" id="KW-1185">Reference proteome</keyword>
<dbReference type="InterPro" id="IPR051922">
    <property type="entry name" value="Bact_Sporulation_Assoc"/>
</dbReference>
<dbReference type="Gene3D" id="2.60.40.2700">
    <property type="match status" value="1"/>
</dbReference>
<dbReference type="Proteomes" id="UP000010797">
    <property type="component" value="Chromosome"/>
</dbReference>
<sequence length="1931" mass="204287">MKKKGFYKLTVMFMSILLLVGMTPVSVIGENSELIPEARGEIYTLLSTDSDEAKVIGLGTKENPLQIETAEQLAFFAWSWNNGTLPTSIPENPHLLQVNNIDLSAYGKDYEEGKGWLPIGKQSRPFKGTFEGNNKTIKGLYIDRSEEMDIGLFGRVESCTLQNIIVEGAVINGSFFVGCVVGHVVWLSGNSTVDNCVSSGIVSGNEEVGGIVGYTEPGSTIQNCASSSAVSGKVKVGGIIGDALWSGEIKNCVSSGIVSGNDQVGGIAGYVNNLQDCVSSSVVSGRSRVGGIAGFVEFGGLQNSISSGAVSGTEQVGGIAGLAQIASIQNSVSSGTVKGTNQVGGIVGKLKYGTIQKIQDCAALNSYIMGDSNLGRIVGELDGDPSYPILVNNYAYREMKVGNSTVEGVDPNTIDGASVGIEEIKKLWTDGVLKASWNAAGVWDLAESKLPVLKNIPNQSDLLPTHLVGFAGSGTIDQPFLIYSADDLKDMADKVNHDMDDYSGISFRLENNIELSAYGKDYDNGKGWTPIGSSENPFKGYFDGNDKTITGLYINNSDEDYVGLFGYIVDGTVQNVALDGGSVSGNNNVGGVIGYLETALISKNLINSGSVSGSNNVGGIVGFNKGPVEKCVNKGSISAIGRVGGVVGFNEGGVEQCINTGSISAKIQAGGVVGYSKTGVGKSINTGSISAEDQVGGVVGYTANVVYESINTGNLRGRDQVGGIVGKTEGSSIILHSVALNSIITGDTDSGRIVGFRGNPGVDLENNCAYKGMKLNQNTVSDGAGDDKNGVSVGVEEIKSLWTGTEGLLKDLYDISAWTLAEGKLPTLIDMPYQSDLLPAYIVGLAGIGTSEEPYLIYSAADLKDMADRVNSDMDNDYAHSYFRLEKDIDLSTYGQGYDNGKGWTPIGSFDHPFGGFFDGNGKTIKGLYINNSDKDYVGLFGYIDNGTVQKVALDGGSVSGNSYVGGMVGFNLAGILQSCISAGITSGSGLNIGGMVGHMENGRVENCISSGNISGTNTNVGGVVGYVKSGTVEGCISLGNISGTNTHAGGVVGFSQSGTVKNCAALNLFIEGSLSWGRVTSEAKDTLSSNYAYSGMKVNGNTVSGTDNNLNGADKNIATLLRGSFWRETIELDETVWSIGDNSLPYLKALPEYVPRMSSNAYNLPAPDSGDIILSAAPDVMVKSAEVQTVIFRATGAFQNTTWPELTWDTNVGNLDIDADTFGSVLTVPEDFTGTITVTATLKSLPYLPGKSIAVQVNGDLVGRVTAAGTCRIGQTLTVAILELSENPGALAYQWMRGDVPISGATNESYEIIEGDLGDILSVCITAKHYLDKIQSEGKTVLRRENSTTPIAPRLVSKTHTKITLATVSGYEYAILPANGDTALLALEGAFQANPVFEGLSSGTSYDLYQRIVQTDIIEASDFSEKLVVTTNPIYSGGDEGSSVGAGGSSDNTLPPSNKYVPEINNVIDSDTVVVTLLEDTSLFSTTQIDRLIEQNQSKPVILRGNGYTFTFPAGSMLGERGNREYDLGLSLNQGTNHDAIRTLAGENFILSVNFNHSGNLPGEAEIRILVGPQYQGERMEYHYYNPQSGSLEYRQTVTVDQDGYATVTQSRCSQYVFIKQKVGEVPVRVYGENRYETALEIAKAYFPQGADTVIIARGDLSVDALPAVPLAKKHNAPLLLTPPDHLPENLLTVLRDLGAKQIIIIGGHGAVQTTLEEILKEAGYKVERVYGASRYDTAYEIAKRLEGTSGRAVLVNGDKAEETFADALSVSSWAGYHGIPILYLDSTLRGLPEATNKALKELKITETIIIGGEGVLPKELEGYLPNPMRYGGDTRYETNALVLKNLQPTTDSIYGVTGKDFADALTGAAVAAQSNSWLLLTGGTTNGLTPEQETLLQGMKGRITHLHIFGGSSVVSEGTIDRMKQLLNP</sequence>
<evidence type="ECO:0000313" key="2">
    <source>
        <dbReference type="Proteomes" id="UP000010797"/>
    </source>
</evidence>
<dbReference type="Gene3D" id="3.40.50.12090">
    <property type="match status" value="2"/>
</dbReference>
<dbReference type="InterPro" id="IPR007253">
    <property type="entry name" value="Cell_wall-bd_2"/>
</dbReference>
<dbReference type="STRING" id="871963.Desdi_1439"/>
<proteinExistence type="predicted"/>
<dbReference type="EMBL" id="CP003344">
    <property type="protein sequence ID" value="AGA68937.1"/>
    <property type="molecule type" value="Genomic_DNA"/>
</dbReference>
<name>L0F6W8_DESDL</name>
<dbReference type="Gene3D" id="2.160.20.110">
    <property type="match status" value="4"/>
</dbReference>
<reference evidence="2" key="1">
    <citation type="submission" date="2012-02" db="EMBL/GenBank/DDBJ databases">
        <title>Complete sequence of Desulfitobacterium dichloroeliminans LMG P-21439.</title>
        <authorList>
            <person name="Lucas S."/>
            <person name="Han J."/>
            <person name="Lapidus A."/>
            <person name="Cheng J.-F."/>
            <person name="Goodwin L."/>
            <person name="Pitluck S."/>
            <person name="Peters L."/>
            <person name="Ovchinnikova G."/>
            <person name="Teshima H."/>
            <person name="Detter J.C."/>
            <person name="Han C."/>
            <person name="Tapia R."/>
            <person name="Land M."/>
            <person name="Hauser L."/>
            <person name="Kyrpides N."/>
            <person name="Ivanova N."/>
            <person name="Pagani I."/>
            <person name="Kruse T."/>
            <person name="de Vos W.M."/>
            <person name="Boon N."/>
            <person name="Smidt H."/>
            <person name="Woyke T."/>
        </authorList>
    </citation>
    <scope>NUCLEOTIDE SEQUENCE [LARGE SCALE GENOMIC DNA]</scope>
    <source>
        <strain evidence="2">LMG P-21439 / DCA1</strain>
    </source>
</reference>
<gene>
    <name evidence="1" type="ordered locus">Desdi_1439</name>
</gene>
<dbReference type="eggNOG" id="COG2247">
    <property type="taxonomic scope" value="Bacteria"/>
</dbReference>
<dbReference type="eggNOG" id="COG5263">
    <property type="taxonomic scope" value="Bacteria"/>
</dbReference>
<evidence type="ECO:0000313" key="1">
    <source>
        <dbReference type="EMBL" id="AGA68937.1"/>
    </source>
</evidence>
<dbReference type="PANTHER" id="PTHR30032">
    <property type="entry name" value="N-ACETYLMURAMOYL-L-ALANINE AMIDASE-RELATED"/>
    <property type="match status" value="1"/>
</dbReference>
<accession>L0F6W8</accession>
<dbReference type="HOGENOM" id="CLU_235183_0_0_9"/>
<dbReference type="Pfam" id="PF04122">
    <property type="entry name" value="CW_binding_2"/>
    <property type="match status" value="3"/>
</dbReference>
<dbReference type="eggNOG" id="COG4733">
    <property type="taxonomic scope" value="Bacteria"/>
</dbReference>
<dbReference type="PANTHER" id="PTHR30032:SF8">
    <property type="entry name" value="GERMINATION-SPECIFIC N-ACETYLMURAMOYL-L-ALANINE AMIDASE"/>
    <property type="match status" value="1"/>
</dbReference>
<organism evidence="1 2">
    <name type="scientific">Desulfitobacterium dichloroeliminans (strain LMG P-21439 / DCA1)</name>
    <dbReference type="NCBI Taxonomy" id="871963"/>
    <lineage>
        <taxon>Bacteria</taxon>
        <taxon>Bacillati</taxon>
        <taxon>Bacillota</taxon>
        <taxon>Clostridia</taxon>
        <taxon>Eubacteriales</taxon>
        <taxon>Desulfitobacteriaceae</taxon>
        <taxon>Desulfitobacterium</taxon>
    </lineage>
</organism>